<evidence type="ECO:0000313" key="2">
    <source>
        <dbReference type="Proteomes" id="UP001595834"/>
    </source>
</evidence>
<reference evidence="2" key="1">
    <citation type="journal article" date="2019" name="Int. J. Syst. Evol. Microbiol.">
        <title>The Global Catalogue of Microorganisms (GCM) 10K type strain sequencing project: providing services to taxonomists for standard genome sequencing and annotation.</title>
        <authorList>
            <consortium name="The Broad Institute Genomics Platform"/>
            <consortium name="The Broad Institute Genome Sequencing Center for Infectious Disease"/>
            <person name="Wu L."/>
            <person name="Ma J."/>
        </authorList>
    </citation>
    <scope>NUCLEOTIDE SEQUENCE [LARGE SCALE GENOMIC DNA]</scope>
    <source>
        <strain evidence="2">CCM 7224</strain>
    </source>
</reference>
<dbReference type="RefSeq" id="WP_344374347.1">
    <property type="nucleotide sequence ID" value="NZ_BAAASQ010000008.1"/>
</dbReference>
<gene>
    <name evidence="1" type="ORF">ACFPFX_30275</name>
</gene>
<evidence type="ECO:0000313" key="1">
    <source>
        <dbReference type="EMBL" id="MFC4960593.1"/>
    </source>
</evidence>
<sequence>MDALAEVFKSSLAGTALGLIAFGQSKWIGALGGSQVATKITQFGHDLVSPVTGLLGSLGL</sequence>
<dbReference type="Proteomes" id="UP001595834">
    <property type="component" value="Unassembled WGS sequence"/>
</dbReference>
<organism evidence="1 2">
    <name type="scientific">Streptomyces mauvecolor</name>
    <dbReference type="NCBI Taxonomy" id="58345"/>
    <lineage>
        <taxon>Bacteria</taxon>
        <taxon>Bacillati</taxon>
        <taxon>Actinomycetota</taxon>
        <taxon>Actinomycetes</taxon>
        <taxon>Kitasatosporales</taxon>
        <taxon>Streptomycetaceae</taxon>
        <taxon>Streptomyces</taxon>
    </lineage>
</organism>
<accession>A0ABV9UW40</accession>
<name>A0ABV9UW40_9ACTN</name>
<dbReference type="EMBL" id="JBHSIZ010000036">
    <property type="protein sequence ID" value="MFC4960593.1"/>
    <property type="molecule type" value="Genomic_DNA"/>
</dbReference>
<protein>
    <submittedName>
        <fullName evidence="1">Uncharacterized protein</fullName>
    </submittedName>
</protein>
<comment type="caution">
    <text evidence="1">The sequence shown here is derived from an EMBL/GenBank/DDBJ whole genome shotgun (WGS) entry which is preliminary data.</text>
</comment>
<proteinExistence type="predicted"/>
<keyword evidence="2" id="KW-1185">Reference proteome</keyword>